<comment type="caution">
    <text evidence="1">The sequence shown here is derived from an EMBL/GenBank/DDBJ whole genome shotgun (WGS) entry which is preliminary data.</text>
</comment>
<name>A0ABU4VA32_9PSEU</name>
<evidence type="ECO:0000313" key="1">
    <source>
        <dbReference type="EMBL" id="MDX8148660.1"/>
    </source>
</evidence>
<proteinExistence type="predicted"/>
<dbReference type="Proteomes" id="UP001285352">
    <property type="component" value="Unassembled WGS sequence"/>
</dbReference>
<protein>
    <submittedName>
        <fullName evidence="1">Uncharacterized protein</fullName>
    </submittedName>
</protein>
<sequence length="43" mass="4593">MLVTVVPATLNGIYQTSLYRFAAEGTMSAALGDLDLRESFAQA</sequence>
<organism evidence="1 2">
    <name type="scientific">Lentzea sokolovensis</name>
    <dbReference type="NCBI Taxonomy" id="3095429"/>
    <lineage>
        <taxon>Bacteria</taxon>
        <taxon>Bacillati</taxon>
        <taxon>Actinomycetota</taxon>
        <taxon>Actinomycetes</taxon>
        <taxon>Pseudonocardiales</taxon>
        <taxon>Pseudonocardiaceae</taxon>
        <taxon>Lentzea</taxon>
    </lineage>
</organism>
<evidence type="ECO:0000313" key="2">
    <source>
        <dbReference type="Proteomes" id="UP001285352"/>
    </source>
</evidence>
<dbReference type="EMBL" id="JAXAVU010000016">
    <property type="protein sequence ID" value="MDX8148660.1"/>
    <property type="molecule type" value="Genomic_DNA"/>
</dbReference>
<dbReference type="RefSeq" id="WP_319980640.1">
    <property type="nucleotide sequence ID" value="NZ_JAXAVU010000016.1"/>
</dbReference>
<reference evidence="1 2" key="1">
    <citation type="submission" date="2023-11" db="EMBL/GenBank/DDBJ databases">
        <title>Lentzea sokolovensis, sp. nov., Lentzea kristufkii, sp. nov., and Lentzea miocenensis, sp. nov., rare actinobacteria from Sokolov Coal Basin, Miocene lacustrine sediment, Czech Republic.</title>
        <authorList>
            <person name="Lara A."/>
            <person name="Kotroba L."/>
            <person name="Nouioui I."/>
            <person name="Neumann-Schaal M."/>
            <person name="Mast Y."/>
            <person name="Chronakova A."/>
        </authorList>
    </citation>
    <scope>NUCLEOTIDE SEQUENCE [LARGE SCALE GENOMIC DNA]</scope>
    <source>
        <strain evidence="1 2">BCCO 10_0061</strain>
    </source>
</reference>
<keyword evidence="2" id="KW-1185">Reference proteome</keyword>
<gene>
    <name evidence="1" type="ORF">SK854_41545</name>
</gene>
<reference evidence="1 2" key="2">
    <citation type="submission" date="2023-11" db="EMBL/GenBank/DDBJ databases">
        <authorList>
            <person name="Lara A.C."/>
            <person name="Chronakova A."/>
        </authorList>
    </citation>
    <scope>NUCLEOTIDE SEQUENCE [LARGE SCALE GENOMIC DNA]</scope>
    <source>
        <strain evidence="1 2">BCCO 10_0061</strain>
    </source>
</reference>
<accession>A0ABU4VA32</accession>